<dbReference type="Gene3D" id="3.50.50.100">
    <property type="match status" value="1"/>
</dbReference>
<proteinExistence type="predicted"/>
<organism evidence="2">
    <name type="scientific">mine drainage metagenome</name>
    <dbReference type="NCBI Taxonomy" id="410659"/>
    <lineage>
        <taxon>unclassified sequences</taxon>
        <taxon>metagenomes</taxon>
        <taxon>ecological metagenomes</taxon>
    </lineage>
</organism>
<gene>
    <name evidence="2" type="ORF">GALL_422330</name>
</gene>
<dbReference type="GO" id="GO:0016491">
    <property type="term" value="F:oxidoreductase activity"/>
    <property type="evidence" value="ECO:0007669"/>
    <property type="project" value="InterPro"/>
</dbReference>
<evidence type="ECO:0000259" key="1">
    <source>
        <dbReference type="Pfam" id="PF07992"/>
    </source>
</evidence>
<dbReference type="EMBL" id="MLJW01001968">
    <property type="protein sequence ID" value="OIQ76095.1"/>
    <property type="molecule type" value="Genomic_DNA"/>
</dbReference>
<dbReference type="PANTHER" id="PTHR43755">
    <property type="match status" value="1"/>
</dbReference>
<dbReference type="InterPro" id="IPR036188">
    <property type="entry name" value="FAD/NAD-bd_sf"/>
</dbReference>
<comment type="caution">
    <text evidence="2">The sequence shown here is derived from an EMBL/GenBank/DDBJ whole genome shotgun (WGS) entry which is preliminary data.</text>
</comment>
<feature type="domain" description="FAD/NAD(P)-binding" evidence="1">
    <location>
        <begin position="8"/>
        <end position="216"/>
    </location>
</feature>
<dbReference type="Pfam" id="PF07992">
    <property type="entry name" value="Pyr_redox_2"/>
    <property type="match status" value="1"/>
</dbReference>
<dbReference type="AlphaFoldDB" id="A0A1J5Q7V9"/>
<dbReference type="InterPro" id="IPR023753">
    <property type="entry name" value="FAD/NAD-binding_dom"/>
</dbReference>
<accession>A0A1J5Q7V9</accession>
<dbReference type="InterPro" id="IPR052541">
    <property type="entry name" value="SQRD"/>
</dbReference>
<reference evidence="2" key="1">
    <citation type="submission" date="2016-10" db="EMBL/GenBank/DDBJ databases">
        <title>Sequence of Gallionella enrichment culture.</title>
        <authorList>
            <person name="Poehlein A."/>
            <person name="Muehling M."/>
            <person name="Daniel R."/>
        </authorList>
    </citation>
    <scope>NUCLEOTIDE SEQUENCE</scope>
</reference>
<protein>
    <recommendedName>
        <fullName evidence="1">FAD/NAD(P)-binding domain-containing protein</fullName>
    </recommendedName>
</protein>
<dbReference type="PANTHER" id="PTHR43755:SF1">
    <property type="entry name" value="FAD-DEPENDENT PYRIDINE NUCLEOTIDE-DISULPHIDE OXIDOREDUCTASE"/>
    <property type="match status" value="1"/>
</dbReference>
<evidence type="ECO:0000313" key="2">
    <source>
        <dbReference type="EMBL" id="OIQ76095.1"/>
    </source>
</evidence>
<sequence>MLTTAGPVENDGLVIATGGRFIKKLPGIEHAIALCEGVAAAEKIRERLLAMDSGRIACGFGGNPQEPTAARGGPMFELLFGIDTWLRRQRKRDRVELVFFNASETPGQRLGERAVTGLLSHMAKRRIDTHLGHKPLRFSAEGVETEGGQIKADLILFMPGMTGPGWTHHSELPRSAGGFIRADAHCAVPGFERVFVAGDAGSYPGPDWLPKQAHMADLQAKAAAANLMLALEGKPAQHSPKPELVCIVDTVDSGILVFRDANKTLVLPPSRVFTWAKRWFEGKYLKDYRSA</sequence>
<dbReference type="SUPFAM" id="SSF51905">
    <property type="entry name" value="FAD/NAD(P)-binding domain"/>
    <property type="match status" value="1"/>
</dbReference>
<name>A0A1J5Q7V9_9ZZZZ</name>